<keyword evidence="17" id="KW-0732">Signal</keyword>
<keyword evidence="9" id="KW-0378">Hydrolase</keyword>
<comment type="caution">
    <text evidence="19">The sequence shown here is derived from an EMBL/GenBank/DDBJ whole genome shotgun (WGS) entry which is preliminary data.</text>
</comment>
<dbReference type="InterPro" id="IPR050396">
    <property type="entry name" value="Glycosyltr_51/Transpeptidase"/>
</dbReference>
<dbReference type="SUPFAM" id="SSF53955">
    <property type="entry name" value="Lysozyme-like"/>
    <property type="match status" value="1"/>
</dbReference>
<accession>U7UEM2</accession>
<comment type="similarity">
    <text evidence="2">In the C-terminal section; belongs to the transpeptidase family.</text>
</comment>
<sequence length="253" mass="28131">MKLKFTILFALVFAMTFAWITFTDNHHTTSGTTVSKQTEKNAGDSLYIYLHFRETMEAKIKAGKTKTSLREIPKSLQQAVLATEDRRFYEHGAVDPIGILRALATNLQSGKTVEGGSSISQQVVKNMLLSQEQTVTRKAQELILAILLERNYTKDQILEMYFNTAYFGANATGIAEACHTYYGKAPSDLSLGQASLLAGLLQAPTYYNPLVNYNAAKDRQRIVLAGMTEEGYITKKEAVAAYAETLHLQKNTK</sequence>
<evidence type="ECO:0000259" key="18">
    <source>
        <dbReference type="Pfam" id="PF00912"/>
    </source>
</evidence>
<reference evidence="19 20" key="1">
    <citation type="submission" date="2013-09" db="EMBL/GenBank/DDBJ databases">
        <authorList>
            <person name="Durkin A.S."/>
            <person name="Haft D.R."/>
            <person name="McCorrison J."/>
            <person name="Torralba M."/>
            <person name="Gillis M."/>
            <person name="Haft D.H."/>
            <person name="Methe B."/>
            <person name="Sutton G."/>
            <person name="Nelson K.E."/>
        </authorList>
    </citation>
    <scope>NUCLEOTIDE SEQUENCE [LARGE SCALE GENOMIC DNA]</scope>
    <source>
        <strain evidence="19 20">BV3C16-1</strain>
    </source>
</reference>
<gene>
    <name evidence="19" type="ORF">HMPREF1250_1174</name>
</gene>
<dbReference type="GO" id="GO:0009002">
    <property type="term" value="F:serine-type D-Ala-D-Ala carboxypeptidase activity"/>
    <property type="evidence" value="ECO:0007669"/>
    <property type="project" value="UniProtKB-EC"/>
</dbReference>
<feature type="signal peptide" evidence="17">
    <location>
        <begin position="1"/>
        <end position="20"/>
    </location>
</feature>
<evidence type="ECO:0000256" key="6">
    <source>
        <dbReference type="ARBA" id="ARBA00022670"/>
    </source>
</evidence>
<feature type="chain" id="PRO_5039484041" evidence="17">
    <location>
        <begin position="21"/>
        <end position="253"/>
    </location>
</feature>
<evidence type="ECO:0000313" key="19">
    <source>
        <dbReference type="EMBL" id="ERT57800.1"/>
    </source>
</evidence>
<evidence type="ECO:0000256" key="10">
    <source>
        <dbReference type="ARBA" id="ARBA00022960"/>
    </source>
</evidence>
<evidence type="ECO:0000313" key="20">
    <source>
        <dbReference type="Proteomes" id="UP000017090"/>
    </source>
</evidence>
<dbReference type="AlphaFoldDB" id="U7UEM2"/>
<dbReference type="Proteomes" id="UP000017090">
    <property type="component" value="Unassembled WGS sequence"/>
</dbReference>
<dbReference type="FunFam" id="1.10.3810.10:FF:000001">
    <property type="entry name" value="Penicillin-binding protein 1A"/>
    <property type="match status" value="1"/>
</dbReference>
<comment type="similarity">
    <text evidence="3">In the N-terminal section; belongs to the glycosyltransferase 51 family.</text>
</comment>
<dbReference type="GO" id="GO:0008360">
    <property type="term" value="P:regulation of cell shape"/>
    <property type="evidence" value="ECO:0007669"/>
    <property type="project" value="UniProtKB-KW"/>
</dbReference>
<dbReference type="GO" id="GO:0008955">
    <property type="term" value="F:peptidoglycan glycosyltransferase activity"/>
    <property type="evidence" value="ECO:0007669"/>
    <property type="project" value="UniProtKB-EC"/>
</dbReference>
<dbReference type="GO" id="GO:0005886">
    <property type="term" value="C:plasma membrane"/>
    <property type="evidence" value="ECO:0007669"/>
    <property type="project" value="UniProtKB-SubCell"/>
</dbReference>
<dbReference type="PANTHER" id="PTHR32282">
    <property type="entry name" value="BINDING PROTEIN TRANSPEPTIDASE, PUTATIVE-RELATED"/>
    <property type="match status" value="1"/>
</dbReference>
<dbReference type="EMBL" id="AWXA01000051">
    <property type="protein sequence ID" value="ERT57800.1"/>
    <property type="molecule type" value="Genomic_DNA"/>
</dbReference>
<keyword evidence="20" id="KW-1185">Reference proteome</keyword>
<evidence type="ECO:0000256" key="15">
    <source>
        <dbReference type="ARBA" id="ARBA00034000"/>
    </source>
</evidence>
<comment type="subcellular location">
    <subcellularLocation>
        <location evidence="1">Cell membrane</location>
    </subcellularLocation>
</comment>
<keyword evidence="10" id="KW-0133">Cell shape</keyword>
<dbReference type="RefSeq" id="WP_023054304.1">
    <property type="nucleotide sequence ID" value="NZ_AWXA01000051.1"/>
</dbReference>
<evidence type="ECO:0000256" key="8">
    <source>
        <dbReference type="ARBA" id="ARBA00022679"/>
    </source>
</evidence>
<dbReference type="STRING" id="1111454.HMPREF1250_1174"/>
<comment type="catalytic activity">
    <reaction evidence="16">
        <text>[GlcNAc-(1-&gt;4)-Mur2Ac(oyl-L-Ala-gamma-D-Glu-L-Lys-D-Ala-D-Ala)](n)-di-trans,octa-cis-undecaprenyl diphosphate + beta-D-GlcNAc-(1-&gt;4)-Mur2Ac(oyl-L-Ala-gamma-D-Glu-L-Lys-D-Ala-D-Ala)-di-trans,octa-cis-undecaprenyl diphosphate = [GlcNAc-(1-&gt;4)-Mur2Ac(oyl-L-Ala-gamma-D-Glu-L-Lys-D-Ala-D-Ala)](n+1)-di-trans,octa-cis-undecaprenyl diphosphate + di-trans,octa-cis-undecaprenyl diphosphate + H(+)</text>
        <dbReference type="Rhea" id="RHEA:23708"/>
        <dbReference type="Rhea" id="RHEA-COMP:9602"/>
        <dbReference type="Rhea" id="RHEA-COMP:9603"/>
        <dbReference type="ChEBI" id="CHEBI:15378"/>
        <dbReference type="ChEBI" id="CHEBI:58405"/>
        <dbReference type="ChEBI" id="CHEBI:60033"/>
        <dbReference type="ChEBI" id="CHEBI:78435"/>
        <dbReference type="EC" id="2.4.99.28"/>
    </reaction>
</comment>
<keyword evidence="4" id="KW-1003">Cell membrane</keyword>
<proteinExistence type="inferred from homology"/>
<evidence type="ECO:0000256" key="3">
    <source>
        <dbReference type="ARBA" id="ARBA00007739"/>
    </source>
</evidence>
<keyword evidence="8" id="KW-0808">Transferase</keyword>
<keyword evidence="7" id="KW-0328">Glycosyltransferase</keyword>
<evidence type="ECO:0000256" key="13">
    <source>
        <dbReference type="ARBA" id="ARBA00023268"/>
    </source>
</evidence>
<evidence type="ECO:0000256" key="5">
    <source>
        <dbReference type="ARBA" id="ARBA00022645"/>
    </source>
</evidence>
<dbReference type="InterPro" id="IPR001264">
    <property type="entry name" value="Glyco_trans_51"/>
</dbReference>
<evidence type="ECO:0000256" key="1">
    <source>
        <dbReference type="ARBA" id="ARBA00004236"/>
    </source>
</evidence>
<keyword evidence="12" id="KW-0472">Membrane</keyword>
<name>U7UEM2_9FIRM</name>
<dbReference type="eggNOG" id="COG0744">
    <property type="taxonomic scope" value="Bacteria"/>
</dbReference>
<organism evidence="19 20">
    <name type="scientific">Megasphaera vaginalis</name>
    <name type="common">ex Srinivasan et al. 2021</name>
    <dbReference type="NCBI Taxonomy" id="1111454"/>
    <lineage>
        <taxon>Bacteria</taxon>
        <taxon>Bacillati</taxon>
        <taxon>Bacillota</taxon>
        <taxon>Negativicutes</taxon>
        <taxon>Veillonellales</taxon>
        <taxon>Veillonellaceae</taxon>
        <taxon>Megasphaera</taxon>
    </lineage>
</organism>
<evidence type="ECO:0000256" key="9">
    <source>
        <dbReference type="ARBA" id="ARBA00022801"/>
    </source>
</evidence>
<dbReference type="Gene3D" id="1.10.3810.10">
    <property type="entry name" value="Biosynthetic peptidoglycan transglycosylase-like"/>
    <property type="match status" value="1"/>
</dbReference>
<keyword evidence="6" id="KW-0645">Protease</keyword>
<evidence type="ECO:0000256" key="14">
    <source>
        <dbReference type="ARBA" id="ARBA00023316"/>
    </source>
</evidence>
<comment type="catalytic activity">
    <reaction evidence="15">
        <text>Preferential cleavage: (Ac)2-L-Lys-D-Ala-|-D-Ala. Also transpeptidation of peptidyl-alanyl moieties that are N-acyl substituents of D-alanine.</text>
        <dbReference type="EC" id="3.4.16.4"/>
    </reaction>
</comment>
<keyword evidence="11" id="KW-0573">Peptidoglycan synthesis</keyword>
<dbReference type="GO" id="GO:0071555">
    <property type="term" value="P:cell wall organization"/>
    <property type="evidence" value="ECO:0007669"/>
    <property type="project" value="UniProtKB-KW"/>
</dbReference>
<evidence type="ECO:0000256" key="17">
    <source>
        <dbReference type="SAM" id="SignalP"/>
    </source>
</evidence>
<dbReference type="PATRIC" id="fig|1111454.3.peg.1855"/>
<evidence type="ECO:0000256" key="2">
    <source>
        <dbReference type="ARBA" id="ARBA00007090"/>
    </source>
</evidence>
<dbReference type="GO" id="GO:0009252">
    <property type="term" value="P:peptidoglycan biosynthetic process"/>
    <property type="evidence" value="ECO:0007669"/>
    <property type="project" value="UniProtKB-KW"/>
</dbReference>
<keyword evidence="13" id="KW-0511">Multifunctional enzyme</keyword>
<dbReference type="PANTHER" id="PTHR32282:SF11">
    <property type="entry name" value="PENICILLIN-BINDING PROTEIN 1B"/>
    <property type="match status" value="1"/>
</dbReference>
<dbReference type="Pfam" id="PF00912">
    <property type="entry name" value="Transgly"/>
    <property type="match status" value="1"/>
</dbReference>
<dbReference type="InterPro" id="IPR036950">
    <property type="entry name" value="PBP_transglycosylase"/>
</dbReference>
<feature type="domain" description="Glycosyl transferase family 51" evidence="18">
    <location>
        <begin position="63"/>
        <end position="227"/>
    </location>
</feature>
<evidence type="ECO:0000256" key="4">
    <source>
        <dbReference type="ARBA" id="ARBA00022475"/>
    </source>
</evidence>
<keyword evidence="14" id="KW-0961">Cell wall biogenesis/degradation</keyword>
<dbReference type="OrthoDB" id="9766909at2"/>
<keyword evidence="5" id="KW-0121">Carboxypeptidase</keyword>
<protein>
    <submittedName>
        <fullName evidence="19">Transglycosylase</fullName>
    </submittedName>
</protein>
<dbReference type="GO" id="GO:0030288">
    <property type="term" value="C:outer membrane-bounded periplasmic space"/>
    <property type="evidence" value="ECO:0007669"/>
    <property type="project" value="TreeGrafter"/>
</dbReference>
<evidence type="ECO:0000256" key="16">
    <source>
        <dbReference type="ARBA" id="ARBA00049902"/>
    </source>
</evidence>
<dbReference type="GO" id="GO:0006508">
    <property type="term" value="P:proteolysis"/>
    <property type="evidence" value="ECO:0007669"/>
    <property type="project" value="UniProtKB-KW"/>
</dbReference>
<evidence type="ECO:0000256" key="11">
    <source>
        <dbReference type="ARBA" id="ARBA00022984"/>
    </source>
</evidence>
<dbReference type="InterPro" id="IPR023346">
    <property type="entry name" value="Lysozyme-like_dom_sf"/>
</dbReference>
<evidence type="ECO:0000256" key="7">
    <source>
        <dbReference type="ARBA" id="ARBA00022676"/>
    </source>
</evidence>
<evidence type="ECO:0000256" key="12">
    <source>
        <dbReference type="ARBA" id="ARBA00023136"/>
    </source>
</evidence>